<gene>
    <name evidence="2" type="ORF">T260_00530</name>
</gene>
<dbReference type="EMBL" id="AYSF01000001">
    <property type="protein sequence ID" value="ESU73912.1"/>
    <property type="molecule type" value="Genomic_DNA"/>
</dbReference>
<accession>A0A7U9JER7</accession>
<evidence type="ECO:0000313" key="2">
    <source>
        <dbReference type="EMBL" id="ESU73912.1"/>
    </source>
</evidence>
<proteinExistence type="predicted"/>
<dbReference type="AlphaFoldDB" id="A0A7U9JER7"/>
<keyword evidence="3" id="KW-1185">Reference proteome</keyword>
<keyword evidence="1" id="KW-1133">Transmembrane helix</keyword>
<keyword evidence="1" id="KW-0812">Transmembrane</keyword>
<comment type="caution">
    <text evidence="2">The sequence shown here is derived from an EMBL/GenBank/DDBJ whole genome shotgun (WGS) entry which is preliminary data.</text>
</comment>
<dbReference type="Proteomes" id="UP000018339">
    <property type="component" value="Unassembled WGS sequence"/>
</dbReference>
<evidence type="ECO:0000256" key="1">
    <source>
        <dbReference type="SAM" id="Phobius"/>
    </source>
</evidence>
<name>A0A7U9JER7_GEOTM</name>
<sequence length="48" mass="5613">MSQKDRDTLFRLYIYALTASFALYFVSILKTDGFLGQPLFVYGQLMIR</sequence>
<keyword evidence="1" id="KW-0472">Membrane</keyword>
<protein>
    <submittedName>
        <fullName evidence="2">Uncharacterized protein</fullName>
    </submittedName>
</protein>
<organism evidence="2 3">
    <name type="scientific">Geobacillus thermopakistaniensis (strain MAS1)</name>
    <dbReference type="NCBI Taxonomy" id="1408282"/>
    <lineage>
        <taxon>Bacteria</taxon>
        <taxon>Bacillati</taxon>
        <taxon>Bacillota</taxon>
        <taxon>Bacilli</taxon>
        <taxon>Bacillales</taxon>
        <taxon>Anoxybacillaceae</taxon>
        <taxon>Geobacillus</taxon>
    </lineage>
</organism>
<feature type="transmembrane region" description="Helical" evidence="1">
    <location>
        <begin position="12"/>
        <end position="29"/>
    </location>
</feature>
<evidence type="ECO:0000313" key="3">
    <source>
        <dbReference type="Proteomes" id="UP000018339"/>
    </source>
</evidence>
<reference evidence="2 3" key="1">
    <citation type="journal article" date="2014" name="Genome Announc.">
        <title>Draft Genome Sequence of Geobacillus thermopakistaniensis Strain MAS1.</title>
        <authorList>
            <person name="Siddiqui M.A."/>
            <person name="Rashid N."/>
            <person name="Ayyampalayam S."/>
            <person name="Whitman W.B."/>
        </authorList>
    </citation>
    <scope>NUCLEOTIDE SEQUENCE [LARGE SCALE GENOMIC DNA]</scope>
    <source>
        <strain evidence="2 3">MAS1</strain>
    </source>
</reference>